<comment type="caution">
    <text evidence="1">The sequence shown here is derived from an EMBL/GenBank/DDBJ whole genome shotgun (WGS) entry which is preliminary data.</text>
</comment>
<sequence length="144" mass="16917">MELQKFLNYSLIFYLRRSFLSLLLQEHRHPILFGLVLGIGVTRFKCIHNFISDNFSPEELVRLPLVVSLIFSKYLRYTVCNTFDTVYAYTSFVKELKDFLSSSIFLCRFTSLHLLKGGELTFSYWSLPKLSILGFEFSARRFCP</sequence>
<evidence type="ECO:0000313" key="1">
    <source>
        <dbReference type="EMBL" id="GES95972.1"/>
    </source>
</evidence>
<gene>
    <name evidence="1" type="ORF">RCL2_002262300</name>
</gene>
<dbReference type="AlphaFoldDB" id="A0A8H3LZK1"/>
<dbReference type="EMBL" id="BLAL01000246">
    <property type="protein sequence ID" value="GES95972.1"/>
    <property type="molecule type" value="Genomic_DNA"/>
</dbReference>
<reference evidence="1" key="1">
    <citation type="submission" date="2019-10" db="EMBL/GenBank/DDBJ databases">
        <title>Conservation and host-specific expression of non-tandemly repeated heterogenous ribosome RNA gene in arbuscular mycorrhizal fungi.</title>
        <authorList>
            <person name="Maeda T."/>
            <person name="Kobayashi Y."/>
            <person name="Nakagawa T."/>
            <person name="Ezawa T."/>
            <person name="Yamaguchi K."/>
            <person name="Bino T."/>
            <person name="Nishimoto Y."/>
            <person name="Shigenobu S."/>
            <person name="Kawaguchi M."/>
        </authorList>
    </citation>
    <scope>NUCLEOTIDE SEQUENCE</scope>
    <source>
        <strain evidence="1">HR1</strain>
    </source>
</reference>
<organism evidence="1 2">
    <name type="scientific">Rhizophagus clarus</name>
    <dbReference type="NCBI Taxonomy" id="94130"/>
    <lineage>
        <taxon>Eukaryota</taxon>
        <taxon>Fungi</taxon>
        <taxon>Fungi incertae sedis</taxon>
        <taxon>Mucoromycota</taxon>
        <taxon>Glomeromycotina</taxon>
        <taxon>Glomeromycetes</taxon>
        <taxon>Glomerales</taxon>
        <taxon>Glomeraceae</taxon>
        <taxon>Rhizophagus</taxon>
    </lineage>
</organism>
<evidence type="ECO:0000313" key="2">
    <source>
        <dbReference type="Proteomes" id="UP000615446"/>
    </source>
</evidence>
<dbReference type="Proteomes" id="UP000615446">
    <property type="component" value="Unassembled WGS sequence"/>
</dbReference>
<protein>
    <submittedName>
        <fullName evidence="1">Uncharacterized protein</fullName>
    </submittedName>
</protein>
<name>A0A8H3LZK1_9GLOM</name>
<proteinExistence type="predicted"/>
<accession>A0A8H3LZK1</accession>